<keyword evidence="1" id="KW-0812">Transmembrane</keyword>
<organism evidence="3 4">
    <name type="scientific">Anthostomella pinea</name>
    <dbReference type="NCBI Taxonomy" id="933095"/>
    <lineage>
        <taxon>Eukaryota</taxon>
        <taxon>Fungi</taxon>
        <taxon>Dikarya</taxon>
        <taxon>Ascomycota</taxon>
        <taxon>Pezizomycotina</taxon>
        <taxon>Sordariomycetes</taxon>
        <taxon>Xylariomycetidae</taxon>
        <taxon>Xylariales</taxon>
        <taxon>Xylariaceae</taxon>
        <taxon>Anthostomella</taxon>
    </lineage>
</organism>
<dbReference type="AlphaFoldDB" id="A0AAI8VFU3"/>
<feature type="signal peptide" evidence="2">
    <location>
        <begin position="1"/>
        <end position="17"/>
    </location>
</feature>
<feature type="transmembrane region" description="Helical" evidence="1">
    <location>
        <begin position="57"/>
        <end position="75"/>
    </location>
</feature>
<keyword evidence="4" id="KW-1185">Reference proteome</keyword>
<feature type="chain" id="PRO_5042614343" evidence="2">
    <location>
        <begin position="18"/>
        <end position="160"/>
    </location>
</feature>
<evidence type="ECO:0000313" key="4">
    <source>
        <dbReference type="Proteomes" id="UP001295740"/>
    </source>
</evidence>
<feature type="transmembrane region" description="Helical" evidence="1">
    <location>
        <begin position="140"/>
        <end position="159"/>
    </location>
</feature>
<proteinExistence type="predicted"/>
<evidence type="ECO:0000256" key="1">
    <source>
        <dbReference type="SAM" id="Phobius"/>
    </source>
</evidence>
<keyword evidence="2" id="KW-0732">Signal</keyword>
<dbReference type="EMBL" id="CAUWAG010000006">
    <property type="protein sequence ID" value="CAJ2504159.1"/>
    <property type="molecule type" value="Genomic_DNA"/>
</dbReference>
<gene>
    <name evidence="3" type="ORF">KHLLAP_LOCUS4627</name>
</gene>
<keyword evidence="1" id="KW-1133">Transmembrane helix</keyword>
<keyword evidence="1" id="KW-0472">Membrane</keyword>
<dbReference type="Proteomes" id="UP001295740">
    <property type="component" value="Unassembled WGS sequence"/>
</dbReference>
<feature type="transmembrane region" description="Helical" evidence="1">
    <location>
        <begin position="82"/>
        <end position="103"/>
    </location>
</feature>
<comment type="caution">
    <text evidence="3">The sequence shown here is derived from an EMBL/GenBank/DDBJ whole genome shotgun (WGS) entry which is preliminary data.</text>
</comment>
<name>A0AAI8VFU3_9PEZI</name>
<evidence type="ECO:0000313" key="3">
    <source>
        <dbReference type="EMBL" id="CAJ2504159.1"/>
    </source>
</evidence>
<reference evidence="3" key="1">
    <citation type="submission" date="2023-10" db="EMBL/GenBank/DDBJ databases">
        <authorList>
            <person name="Hackl T."/>
        </authorList>
    </citation>
    <scope>NUCLEOTIDE SEQUENCE</scope>
</reference>
<accession>A0AAI8VFU3</accession>
<sequence length="160" mass="17258">MFLQLLHLAQAALAGYGAQQSYVAITNLLKYEDASKKAAKISNEAGHQLHKTRTTHTSGAAALTVSLLVSLLLAVRGSSYGFLVRYLASPVMLAAVFFARAHVQEYWAGRDGKTVGVKVPLPKMEGYNEAQAKTEELLKVLGWLVMSWAATSVVALFGGY</sequence>
<evidence type="ECO:0000256" key="2">
    <source>
        <dbReference type="SAM" id="SignalP"/>
    </source>
</evidence>
<protein>
    <submittedName>
        <fullName evidence="3">Uu.00g115530.m01.CDS01</fullName>
    </submittedName>
</protein>